<dbReference type="EMBL" id="PSYR01000001">
    <property type="protein sequence ID" value="RCN58642.1"/>
    <property type="molecule type" value="Genomic_DNA"/>
</dbReference>
<dbReference type="AlphaFoldDB" id="A0A368HGX5"/>
<dbReference type="GO" id="GO:0032196">
    <property type="term" value="P:transposition"/>
    <property type="evidence" value="ECO:0007669"/>
    <property type="project" value="UniProtKB-KW"/>
</dbReference>
<evidence type="ECO:0000256" key="1">
    <source>
        <dbReference type="ARBA" id="ARBA00008761"/>
    </source>
</evidence>
<comment type="caution">
    <text evidence="11">The sequence shown here is derived from an EMBL/GenBank/DDBJ whole genome shotgun (WGS) entry which is preliminary data.</text>
</comment>
<evidence type="ECO:0000259" key="10">
    <source>
        <dbReference type="Pfam" id="PF12323"/>
    </source>
</evidence>
<feature type="domain" description="Transposase putative helix-turn-helix" evidence="10">
    <location>
        <begin position="23"/>
        <end position="65"/>
    </location>
</feature>
<name>A0A368HGX5_9GAMM</name>
<gene>
    <name evidence="11" type="ORF">C4900_02345</name>
</gene>
<dbReference type="Pfam" id="PF07282">
    <property type="entry name" value="Cas12f1-like_TNB"/>
    <property type="match status" value="1"/>
</dbReference>
<keyword evidence="5" id="KW-0238">DNA-binding</keyword>
<dbReference type="NCBIfam" id="NF040570">
    <property type="entry name" value="guided_TnpB"/>
    <property type="match status" value="1"/>
</dbReference>
<keyword evidence="7" id="KW-0175">Coiled coil</keyword>
<dbReference type="Proteomes" id="UP000253250">
    <property type="component" value="Unassembled WGS sequence"/>
</dbReference>
<keyword evidence="12" id="KW-1185">Reference proteome</keyword>
<evidence type="ECO:0000256" key="7">
    <source>
        <dbReference type="SAM" id="Coils"/>
    </source>
</evidence>
<accession>A0A368HGX5</accession>
<dbReference type="Pfam" id="PF01385">
    <property type="entry name" value="OrfB_IS605"/>
    <property type="match status" value="1"/>
</dbReference>
<dbReference type="GO" id="GO:0006310">
    <property type="term" value="P:DNA recombination"/>
    <property type="evidence" value="ECO:0007669"/>
    <property type="project" value="UniProtKB-KW"/>
</dbReference>
<dbReference type="GO" id="GO:0003677">
    <property type="term" value="F:DNA binding"/>
    <property type="evidence" value="ECO:0007669"/>
    <property type="project" value="UniProtKB-KW"/>
</dbReference>
<proteinExistence type="inferred from homology"/>
<dbReference type="InterPro" id="IPR010095">
    <property type="entry name" value="Cas12f1-like_TNB"/>
</dbReference>
<evidence type="ECO:0000256" key="5">
    <source>
        <dbReference type="ARBA" id="ARBA00023125"/>
    </source>
</evidence>
<evidence type="ECO:0000256" key="3">
    <source>
        <dbReference type="ARBA" id="ARBA00022723"/>
    </source>
</evidence>
<evidence type="ECO:0000313" key="11">
    <source>
        <dbReference type="EMBL" id="RCN58642.1"/>
    </source>
</evidence>
<keyword evidence="4" id="KW-0862">Zinc</keyword>
<evidence type="ECO:0000259" key="8">
    <source>
        <dbReference type="Pfam" id="PF01385"/>
    </source>
</evidence>
<keyword evidence="6" id="KW-0233">DNA recombination</keyword>
<feature type="domain" description="Cas12f1-like TNB" evidence="9">
    <location>
        <begin position="327"/>
        <end position="394"/>
    </location>
</feature>
<protein>
    <submittedName>
        <fullName evidence="11">Transposase</fullName>
    </submittedName>
</protein>
<keyword evidence="2" id="KW-0815">Transposition</keyword>
<evidence type="ECO:0000256" key="2">
    <source>
        <dbReference type="ARBA" id="ARBA00022578"/>
    </source>
</evidence>
<evidence type="ECO:0000256" key="6">
    <source>
        <dbReference type="ARBA" id="ARBA00023172"/>
    </source>
</evidence>
<evidence type="ECO:0000313" key="12">
    <source>
        <dbReference type="Proteomes" id="UP000253250"/>
    </source>
</evidence>
<evidence type="ECO:0000259" key="9">
    <source>
        <dbReference type="Pfam" id="PF07282"/>
    </source>
</evidence>
<reference evidence="11 12" key="1">
    <citation type="submission" date="2018-02" db="EMBL/GenBank/DDBJ databases">
        <title>Insights into the biology of acidophilic members of the Acidiferrobacteraceae family derived from comparative genomic analyses.</title>
        <authorList>
            <person name="Issotta F."/>
            <person name="Thyssen C."/>
            <person name="Mena C."/>
            <person name="Moya A."/>
            <person name="Bellenberg S."/>
            <person name="Sproer C."/>
            <person name="Covarrubias P.C."/>
            <person name="Sand W."/>
            <person name="Quatrini R."/>
            <person name="Vera M."/>
        </authorList>
    </citation>
    <scope>NUCLEOTIDE SEQUENCE [LARGE SCALE GENOMIC DNA]</scope>
    <source>
        <strain evidence="12">m-1</strain>
    </source>
</reference>
<sequence>MAHQGGDIRRICRVSAIIPVMFHATKIRLYPNVAQQDLIARQLGCVRFVWNKALDVKKVAWRERRESLSIHTLITMLPVWKARDTPWLKEADSQALQMTLRHLDRAYTNFFAHRAGFPKFKKKHAPRQSYAYPQRVKVEGDKVFLPKVGWVKAVVHREITGAIKTVTVSRSATGKYYAAVLTEDGKTRPEPVRPVTRVTGIDLGLSDAVITSHGAKTPNPRFLRRSLKNLRRKQQSLSRKIEAAKTRCAAAGRPVADLRDYFGSNVAQARQQLARAHERVRDARTDWQHQVSRRLADENQAVCAETLNVKGMMKNRRLARAIADVGWSGLVTKLEAKLKARGGYLIRVDRFFPSSKTCSHCGARNTTLTLKDRTWTCAACGTTHDRDVNAAINIRHQGILQLKAAGLSVSIVGRMAYAHGGGVNPSPIGMVAA</sequence>
<dbReference type="InterPro" id="IPR001959">
    <property type="entry name" value="Transposase"/>
</dbReference>
<dbReference type="InterPro" id="IPR021027">
    <property type="entry name" value="Transposase_put_HTH"/>
</dbReference>
<organism evidence="11 12">
    <name type="scientific">Acidiferrobacter thiooxydans</name>
    <dbReference type="NCBI Taxonomy" id="163359"/>
    <lineage>
        <taxon>Bacteria</taxon>
        <taxon>Pseudomonadati</taxon>
        <taxon>Pseudomonadota</taxon>
        <taxon>Gammaproteobacteria</taxon>
        <taxon>Acidiferrobacterales</taxon>
        <taxon>Acidiferrobacteraceae</taxon>
        <taxon>Acidiferrobacter</taxon>
    </lineage>
</organism>
<feature type="domain" description="Probable transposase IS891/IS1136/IS1341" evidence="8">
    <location>
        <begin position="188"/>
        <end position="316"/>
    </location>
</feature>
<dbReference type="Pfam" id="PF12323">
    <property type="entry name" value="HTH_OrfB_IS605"/>
    <property type="match status" value="1"/>
</dbReference>
<keyword evidence="3" id="KW-0479">Metal-binding</keyword>
<feature type="coiled-coil region" evidence="7">
    <location>
        <begin position="227"/>
        <end position="286"/>
    </location>
</feature>
<dbReference type="GO" id="GO:0046872">
    <property type="term" value="F:metal ion binding"/>
    <property type="evidence" value="ECO:0007669"/>
    <property type="project" value="UniProtKB-KW"/>
</dbReference>
<evidence type="ECO:0000256" key="4">
    <source>
        <dbReference type="ARBA" id="ARBA00022833"/>
    </source>
</evidence>
<comment type="similarity">
    <text evidence="1">In the C-terminal section; belongs to the transposase 35 family.</text>
</comment>
<dbReference type="OrthoDB" id="6917293at2"/>